<keyword evidence="1" id="KW-0946">Virion</keyword>
<evidence type="ECO:0000313" key="2">
    <source>
        <dbReference type="Proteomes" id="UP001431784"/>
    </source>
</evidence>
<comment type="caution">
    <text evidence="1">The sequence shown here is derived from an EMBL/GenBank/DDBJ whole genome shotgun (WGS) entry which is preliminary data.</text>
</comment>
<protein>
    <submittedName>
        <fullName evidence="1">Coat protein</fullName>
    </submittedName>
</protein>
<keyword evidence="1" id="KW-0167">Capsid protein</keyword>
<name>A0ABT5TE92_9RHOB</name>
<sequence>MTTKVEDVIVPEQFIPYMLKRTMELSALFTSGLVQAVPDLDIGSRGGSIVNMPFWIDPNDDDQLLDSNTDLVPYGFNTGRDAAVLHGRALPYAVTDLAAALAGDDPFTAVADILARSWNRRMQRLLIATLTGAMGSGAGDGFNTFDISALAGGAAVIDAESLIDATGVLGDAAGGLSAIAFDSATERYLRKLGLVHDYNLPDGTSILMYLNKRAIVDDGMPSDDGVHTAVLFGEGAFGYGEGAVKVPLEYERSALTGGGTETIVSRRHFLLHPRGIRWTPGANVPDKDVPSNAEMADPDNWTAVYEPKAVRMVRFIFRLEEDDG</sequence>
<accession>A0ABT5TE92</accession>
<dbReference type="RefSeq" id="WP_274354107.1">
    <property type="nucleotide sequence ID" value="NZ_JAQZSM010000034.1"/>
</dbReference>
<dbReference type="EMBL" id="JAQZSM010000034">
    <property type="protein sequence ID" value="MDD7973438.1"/>
    <property type="molecule type" value="Genomic_DNA"/>
</dbReference>
<gene>
    <name evidence="1" type="ORF">PUT78_20445</name>
</gene>
<dbReference type="Proteomes" id="UP001431784">
    <property type="component" value="Unassembled WGS sequence"/>
</dbReference>
<proteinExistence type="predicted"/>
<keyword evidence="2" id="KW-1185">Reference proteome</keyword>
<evidence type="ECO:0000313" key="1">
    <source>
        <dbReference type="EMBL" id="MDD7973438.1"/>
    </source>
</evidence>
<reference evidence="1" key="1">
    <citation type="submission" date="2023-02" db="EMBL/GenBank/DDBJ databases">
        <title>Description of Roseinatronobacter alkalisoli sp. nov., an alkaliphilic bacerium isolated from soda soil.</title>
        <authorList>
            <person name="Wei W."/>
        </authorList>
    </citation>
    <scope>NUCLEOTIDE SEQUENCE</scope>
    <source>
        <strain evidence="1">HJB301</strain>
    </source>
</reference>
<organism evidence="1 2">
    <name type="scientific">Roseinatronobacter alkalisoli</name>
    <dbReference type="NCBI Taxonomy" id="3028235"/>
    <lineage>
        <taxon>Bacteria</taxon>
        <taxon>Pseudomonadati</taxon>
        <taxon>Pseudomonadota</taxon>
        <taxon>Alphaproteobacteria</taxon>
        <taxon>Rhodobacterales</taxon>
        <taxon>Paracoccaceae</taxon>
        <taxon>Roseinatronobacter</taxon>
    </lineage>
</organism>